<proteinExistence type="predicted"/>
<dbReference type="Proteomes" id="UP000046392">
    <property type="component" value="Unplaced"/>
</dbReference>
<organism evidence="1 2">
    <name type="scientific">Strongyloides papillosus</name>
    <name type="common">Intestinal threadworm</name>
    <dbReference type="NCBI Taxonomy" id="174720"/>
    <lineage>
        <taxon>Eukaryota</taxon>
        <taxon>Metazoa</taxon>
        <taxon>Ecdysozoa</taxon>
        <taxon>Nematoda</taxon>
        <taxon>Chromadorea</taxon>
        <taxon>Rhabditida</taxon>
        <taxon>Tylenchina</taxon>
        <taxon>Panagrolaimomorpha</taxon>
        <taxon>Strongyloidoidea</taxon>
        <taxon>Strongyloididae</taxon>
        <taxon>Strongyloides</taxon>
    </lineage>
</organism>
<evidence type="ECO:0000313" key="2">
    <source>
        <dbReference type="WBParaSite" id="SPAL_0000641500.1"/>
    </source>
</evidence>
<accession>A0A0N5BKF8</accession>
<name>A0A0N5BKF8_STREA</name>
<sequence length="708" mass="81900">MDYDKLKASLSNSECDVLSLLNSSIFSNDPYKMSKIIGDIFNEPLANFENYKTDEEFQLSTLCAELYKLGVETEGTRLKLQNKFQKMQVSQSKIPTSSTILMYDSAKTRADKLGTLIRAKIDFGTAYDSLKLLDKNNDAEFYQVLVQLNRCCKILSEYDFTDTTKAEEINCMKKEFLMPLESSIYNSLEHLDKQNLEILKNKFESLDCITIFNDYLINYFSKKISNIVCQMEQANQTEDIPASNPDSYLWKMLSEIFDVWKKTWEILDEIVSNYDNYCIIQSSKNGSNFVSSVISQTLQSDTQWNIISKIFLDSLACEEEKFMAYLQVSKQFTTYIEFLSTRGDNAIYECLTKFIASLKEILGETYQREVKNFLLIEISKIVPPESSASRHRHKWLIPYIEDLQRIILQIIHESSAIFGNKFYDIIVPSIDSIVTELINVFNQKDYLEVKKDINQEICVNKGIGEISEEKFNSIIVVGYIYNMIETICDVLKNSLFGNEIYEKIIIEKHTKDLVQKLSWFNSYVVNNKITAVGNAIMHRMSKEVSDYLKEKENKIGISQKLPIPLQNATSLPNYSFSPQDYMTNLGQAFLQVVNTVTLFLANKNFKLAIEYAYNERKKTDKNKEFQRSSVEGAYLDLWVINSITENVVQYWVLNFNDVCDTNDFTMMKQVYVDAKFLIDVVVDLNLEPSTELLEICDTLNTIIEQEKQ</sequence>
<dbReference type="STRING" id="174720.A0A0N5BKF8"/>
<reference evidence="2" key="1">
    <citation type="submission" date="2017-02" db="UniProtKB">
        <authorList>
            <consortium name="WormBaseParasite"/>
        </authorList>
    </citation>
    <scope>IDENTIFICATION</scope>
</reference>
<evidence type="ECO:0000313" key="1">
    <source>
        <dbReference type="Proteomes" id="UP000046392"/>
    </source>
</evidence>
<dbReference type="AlphaFoldDB" id="A0A0N5BKF8"/>
<keyword evidence="1" id="KW-1185">Reference proteome</keyword>
<dbReference type="WBParaSite" id="SPAL_0000641500.1">
    <property type="protein sequence ID" value="SPAL_0000641500.1"/>
    <property type="gene ID" value="SPAL_0000641500"/>
</dbReference>
<protein>
    <submittedName>
        <fullName evidence="2">Conserved oligomeric Golgi complex subunit 7</fullName>
    </submittedName>
</protein>